<protein>
    <submittedName>
        <fullName evidence="1">Uncharacterized protein</fullName>
    </submittedName>
</protein>
<evidence type="ECO:0000313" key="1">
    <source>
        <dbReference type="EMBL" id="RKK79727.1"/>
    </source>
</evidence>
<gene>
    <name evidence="1" type="ORF">BFJ68_g17790</name>
</gene>
<organism evidence="1 2">
    <name type="scientific">Fusarium oxysporum</name>
    <name type="common">Fusarium vascular wilt</name>
    <dbReference type="NCBI Taxonomy" id="5507"/>
    <lineage>
        <taxon>Eukaryota</taxon>
        <taxon>Fungi</taxon>
        <taxon>Dikarya</taxon>
        <taxon>Ascomycota</taxon>
        <taxon>Pezizomycotina</taxon>
        <taxon>Sordariomycetes</taxon>
        <taxon>Hypocreomycetidae</taxon>
        <taxon>Hypocreales</taxon>
        <taxon>Nectriaceae</taxon>
        <taxon>Fusarium</taxon>
        <taxon>Fusarium oxysporum species complex</taxon>
    </lineage>
</organism>
<dbReference type="VEuPathDB" id="FungiDB:FOC4_g10000466"/>
<comment type="caution">
    <text evidence="1">The sequence shown here is derived from an EMBL/GenBank/DDBJ whole genome shotgun (WGS) entry which is preliminary data.</text>
</comment>
<dbReference type="AlphaFoldDB" id="A0A420NHJ0"/>
<dbReference type="VEuPathDB" id="FungiDB:FOMG_19160"/>
<dbReference type="VEuPathDB" id="FungiDB:FOIG_16125"/>
<name>A0A420NHJ0_FUSOX</name>
<accession>A0A420NHJ0</accession>
<proteinExistence type="predicted"/>
<evidence type="ECO:0000313" key="2">
    <source>
        <dbReference type="Proteomes" id="UP000285860"/>
    </source>
</evidence>
<dbReference type="EMBL" id="MRCY01000741">
    <property type="protein sequence ID" value="RKK79727.1"/>
    <property type="molecule type" value="Genomic_DNA"/>
</dbReference>
<sequence length="278" mass="31849">MPRISLDLPTHLIDVPAGRSSERYYIPIYNIPFGGARELISYWLQDCGVTDWQFHNDASSGWVCFEYEGDFNIALEILQEVKQLHPKLEYSAVNKLRSIKLEVIDCTLIQPRFSRIYSSHVKGSLRRWDDLIDWIRLDLPKAKVERMQKIMLTGLSSRLNIHELNHWMCSKLESDSLLIVASRIARIGTCRALVFVCTLAMVKGLTEDRIHDRLEGAIFGNETVRILVERSDGQASATKYQQEAAPLVVLGSSRLPPHWPSIVSKWNHSMEKIDEDTT</sequence>
<dbReference type="Proteomes" id="UP000285860">
    <property type="component" value="Unassembled WGS sequence"/>
</dbReference>
<reference evidence="1 2" key="1">
    <citation type="journal article" date="2018" name="Sci. Rep.">
        <title>Characterisation of pathogen-specific regions and novel effector candidates in Fusarium oxysporum f. sp. cepae.</title>
        <authorList>
            <person name="Armitage A.D."/>
            <person name="Taylor A."/>
            <person name="Sobczyk M.K."/>
            <person name="Baxter L."/>
            <person name="Greenfield B.P."/>
            <person name="Bates H.J."/>
            <person name="Wilson F."/>
            <person name="Jackson A.C."/>
            <person name="Ott S."/>
            <person name="Harrison R.J."/>
            <person name="Clarkson J.P."/>
        </authorList>
    </citation>
    <scope>NUCLEOTIDE SEQUENCE [LARGE SCALE GENOMIC DNA]</scope>
    <source>
        <strain evidence="1 2">Fo_A28</strain>
    </source>
</reference>